<dbReference type="AlphaFoldDB" id="A0A1J5PX27"/>
<dbReference type="EMBL" id="MLJW01001985">
    <property type="protein sequence ID" value="OIQ76033.1"/>
    <property type="molecule type" value="Genomic_DNA"/>
</dbReference>
<feature type="compositionally biased region" description="Low complexity" evidence="1">
    <location>
        <begin position="19"/>
        <end position="33"/>
    </location>
</feature>
<name>A0A1J5PX27_9ZZZZ</name>
<evidence type="ECO:0008006" key="3">
    <source>
        <dbReference type="Google" id="ProtNLM"/>
    </source>
</evidence>
<accession>A0A1J5PX27</accession>
<feature type="region of interest" description="Disordered" evidence="1">
    <location>
        <begin position="19"/>
        <end position="43"/>
    </location>
</feature>
<proteinExistence type="predicted"/>
<evidence type="ECO:0000256" key="1">
    <source>
        <dbReference type="SAM" id="MobiDB-lite"/>
    </source>
</evidence>
<protein>
    <recommendedName>
        <fullName evidence="3">Lipoprotein</fullName>
    </recommendedName>
</protein>
<sequence>MLALVRGASTVLVTTASTAGASGAEPAPAASANPPNPIGGVRHASESLVPRRAVLGFRQASAPAGAVLLASGDAAQLAAIASARAAGVSVLVVPGGDPRSTPGVIDALARSAPSSVLALGADFGTDGVLAGRVATAATGVQLPGGGQTIEPGKRYVALYGTPGSPSLGLLGEQDVPATIARADAMAAPYRALTPDVVIPTVEIIATVASGGPGADGNYSNERPVASLRPLVDAARAAGDYVVLDLQPGRTDFLTQARQYTELLALPDVGLALDPEWRLGPDQVHLRQIGSVSVDEVNGVAAWLADLTRARALPQKLLVVHEFSVGMVPGIDRLDTSHDELAVLIHVDGQGAQPDKAGTWATLRASAPQVRWWGWKNFVDEDHPMLDPTQTCQVQPTPDLVTYQ</sequence>
<reference evidence="2" key="1">
    <citation type="submission" date="2016-10" db="EMBL/GenBank/DDBJ databases">
        <title>Sequence of Gallionella enrichment culture.</title>
        <authorList>
            <person name="Poehlein A."/>
            <person name="Muehling M."/>
            <person name="Daniel R."/>
        </authorList>
    </citation>
    <scope>NUCLEOTIDE SEQUENCE</scope>
</reference>
<comment type="caution">
    <text evidence="2">The sequence shown here is derived from an EMBL/GenBank/DDBJ whole genome shotgun (WGS) entry which is preliminary data.</text>
</comment>
<evidence type="ECO:0000313" key="2">
    <source>
        <dbReference type="EMBL" id="OIQ76033.1"/>
    </source>
</evidence>
<organism evidence="2">
    <name type="scientific">mine drainage metagenome</name>
    <dbReference type="NCBI Taxonomy" id="410659"/>
    <lineage>
        <taxon>unclassified sequences</taxon>
        <taxon>metagenomes</taxon>
        <taxon>ecological metagenomes</taxon>
    </lineage>
</organism>
<gene>
    <name evidence="2" type="ORF">GALL_422950</name>
</gene>